<dbReference type="KEGG" id="cyp:PCC8801_2146"/>
<dbReference type="HOGENOM" id="CLU_116670_0_1_3"/>
<dbReference type="EMBL" id="CP001287">
    <property type="protein sequence ID" value="ACK66177.1"/>
    <property type="molecule type" value="Genomic_DNA"/>
</dbReference>
<dbReference type="OrthoDB" id="427796at2"/>
<dbReference type="InterPro" id="IPR002636">
    <property type="entry name" value="DUF29"/>
</dbReference>
<dbReference type="PANTHER" id="PTHR34235">
    <property type="entry name" value="SLR1203 PROTEIN-RELATED"/>
    <property type="match status" value="1"/>
</dbReference>
<dbReference type="RefSeq" id="WP_012595445.1">
    <property type="nucleotide sequence ID" value="NC_011726.1"/>
</dbReference>
<dbReference type="Pfam" id="PF01724">
    <property type="entry name" value="DUF29"/>
    <property type="match status" value="1"/>
</dbReference>
<dbReference type="AlphaFoldDB" id="B7K030"/>
<evidence type="ECO:0000313" key="1">
    <source>
        <dbReference type="EMBL" id="ACK66177.1"/>
    </source>
</evidence>
<dbReference type="Gene3D" id="1.20.1220.20">
    <property type="entry name" value="Uncharcterised protein PF01724"/>
    <property type="match status" value="1"/>
</dbReference>
<dbReference type="eggNOG" id="COG2442">
    <property type="taxonomic scope" value="Bacteria"/>
</dbReference>
<reference evidence="2" key="1">
    <citation type="journal article" date="2011" name="MBio">
        <title>Novel metabolic attributes of the genus Cyanothece, comprising a group of unicellular nitrogen-fixing Cyanobacteria.</title>
        <authorList>
            <person name="Bandyopadhyay A."/>
            <person name="Elvitigala T."/>
            <person name="Welsh E."/>
            <person name="Stockel J."/>
            <person name="Liberton M."/>
            <person name="Min H."/>
            <person name="Sherman L.A."/>
            <person name="Pakrasi H.B."/>
        </authorList>
    </citation>
    <scope>NUCLEOTIDE SEQUENCE [LARGE SCALE GENOMIC DNA]</scope>
    <source>
        <strain evidence="2">PCC 8801</strain>
    </source>
</reference>
<sequence>MAKLTHNTPQTLYDSDYHHWLEITIKQLKCQDFSALDLKNLIEELESVGRSDLRTVNSLLKQIIIHRLKLEHLPDIEPRKYWHKEINNFQEQLEDLLTTLLKNKIDLDTIYNRAKRDILDDYNLELPSDCPYSLNELLKF</sequence>
<gene>
    <name evidence="1" type="ordered locus">PCC8801_2146</name>
</gene>
<dbReference type="PANTHER" id="PTHR34235:SF3">
    <property type="entry name" value="SLR1203 PROTEIN"/>
    <property type="match status" value="1"/>
</dbReference>
<dbReference type="STRING" id="41431.PCC8801_2146"/>
<evidence type="ECO:0008006" key="3">
    <source>
        <dbReference type="Google" id="ProtNLM"/>
    </source>
</evidence>
<name>B7K030_RIPO1</name>
<accession>B7K030</accession>
<keyword evidence="2" id="KW-1185">Reference proteome</keyword>
<proteinExistence type="predicted"/>
<dbReference type="Proteomes" id="UP000008204">
    <property type="component" value="Chromosome"/>
</dbReference>
<evidence type="ECO:0000313" key="2">
    <source>
        <dbReference type="Proteomes" id="UP000008204"/>
    </source>
</evidence>
<protein>
    <recommendedName>
        <fullName evidence="3">DUF29 domain-containing protein</fullName>
    </recommendedName>
</protein>
<organism evidence="1 2">
    <name type="scientific">Rippkaea orientalis (strain PCC 8801 / RF-1)</name>
    <name type="common">Cyanothece sp. (strain PCC 8801)</name>
    <dbReference type="NCBI Taxonomy" id="41431"/>
    <lineage>
        <taxon>Bacteria</taxon>
        <taxon>Bacillati</taxon>
        <taxon>Cyanobacteriota</taxon>
        <taxon>Cyanophyceae</taxon>
        <taxon>Oscillatoriophycideae</taxon>
        <taxon>Chroococcales</taxon>
        <taxon>Aphanothecaceae</taxon>
        <taxon>Rippkaea</taxon>
        <taxon>Rippkaea orientalis</taxon>
    </lineage>
</organism>